<gene>
    <name evidence="3" type="ORF">HNQ03_002522</name>
</gene>
<dbReference type="GO" id="GO:0003676">
    <property type="term" value="F:nucleic acid binding"/>
    <property type="evidence" value="ECO:0007669"/>
    <property type="project" value="InterPro"/>
</dbReference>
<evidence type="ECO:0000259" key="2">
    <source>
        <dbReference type="Pfam" id="PF02272"/>
    </source>
</evidence>
<dbReference type="Gene3D" id="3.10.310.30">
    <property type="match status" value="1"/>
</dbReference>
<reference evidence="3" key="1">
    <citation type="submission" date="2020-05" db="EMBL/GenBank/DDBJ databases">
        <title>Genomic Encyclopedia of Type Strains, Phase IV (KMG-V): Genome sequencing to study the core and pangenomes of soil and plant-associated prokaryotes.</title>
        <authorList>
            <person name="Whitman W."/>
        </authorList>
    </citation>
    <scope>NUCLEOTIDE SEQUENCE</scope>
    <source>
        <strain evidence="3">16F</strain>
    </source>
</reference>
<comment type="caution">
    <text evidence="3">The sequence shown here is derived from an EMBL/GenBank/DDBJ whole genome shotgun (WGS) entry which is preliminary data.</text>
</comment>
<dbReference type="Pfam" id="PF02272">
    <property type="entry name" value="DHHA1"/>
    <property type="match status" value="1"/>
</dbReference>
<dbReference type="GO" id="GO:0008441">
    <property type="term" value="F:3'(2'),5'-bisphosphate nucleotidase activity"/>
    <property type="evidence" value="ECO:0007669"/>
    <property type="project" value="UniProtKB-EC"/>
</dbReference>
<dbReference type="RefSeq" id="WP_173779994.1">
    <property type="nucleotide sequence ID" value="NZ_JABSNO010000021.1"/>
</dbReference>
<evidence type="ECO:0000313" key="4">
    <source>
        <dbReference type="Proteomes" id="UP000610746"/>
    </source>
</evidence>
<organism evidence="3 4">
    <name type="scientific">Frigoriflavimonas asaccharolytica</name>
    <dbReference type="NCBI Taxonomy" id="2735899"/>
    <lineage>
        <taxon>Bacteria</taxon>
        <taxon>Pseudomonadati</taxon>
        <taxon>Bacteroidota</taxon>
        <taxon>Flavobacteriia</taxon>
        <taxon>Flavobacteriales</taxon>
        <taxon>Weeksellaceae</taxon>
        <taxon>Frigoriflavimonas</taxon>
    </lineage>
</organism>
<dbReference type="PANTHER" id="PTHR47618">
    <property type="entry name" value="BIFUNCTIONAL OLIGORIBONUCLEASE AND PAP PHOSPHATASE NRNA"/>
    <property type="match status" value="1"/>
</dbReference>
<dbReference type="Proteomes" id="UP000610746">
    <property type="component" value="Unassembled WGS sequence"/>
</dbReference>
<dbReference type="AlphaFoldDB" id="A0A8J8GBE4"/>
<accession>A0A8J8GBE4</accession>
<dbReference type="SUPFAM" id="SSF64182">
    <property type="entry name" value="DHH phosphoesterases"/>
    <property type="match status" value="1"/>
</dbReference>
<dbReference type="InterPro" id="IPR038763">
    <property type="entry name" value="DHH_sf"/>
</dbReference>
<dbReference type="Gene3D" id="3.90.1640.10">
    <property type="entry name" value="inorganic pyrophosphatase (n-terminal core)"/>
    <property type="match status" value="1"/>
</dbReference>
<evidence type="ECO:0000313" key="3">
    <source>
        <dbReference type="EMBL" id="NRS93432.1"/>
    </source>
</evidence>
<dbReference type="Pfam" id="PF01368">
    <property type="entry name" value="DHH"/>
    <property type="match status" value="1"/>
</dbReference>
<keyword evidence="3" id="KW-0378">Hydrolase</keyword>
<dbReference type="InterPro" id="IPR001667">
    <property type="entry name" value="DDH_dom"/>
</dbReference>
<dbReference type="InterPro" id="IPR003156">
    <property type="entry name" value="DHHA1_dom"/>
</dbReference>
<dbReference type="EC" id="3.1.3.7" evidence="3"/>
<dbReference type="PANTHER" id="PTHR47618:SF1">
    <property type="entry name" value="BIFUNCTIONAL OLIGORIBONUCLEASE AND PAP PHOSPHATASE NRNA"/>
    <property type="match status" value="1"/>
</dbReference>
<feature type="domain" description="DDH" evidence="1">
    <location>
        <begin position="19"/>
        <end position="169"/>
    </location>
</feature>
<dbReference type="EMBL" id="JABSNO010000021">
    <property type="protein sequence ID" value="NRS93432.1"/>
    <property type="molecule type" value="Genomic_DNA"/>
</dbReference>
<dbReference type="EC" id="3.1.13.3" evidence="3"/>
<feature type="domain" description="DHHA1" evidence="2">
    <location>
        <begin position="232"/>
        <end position="331"/>
    </location>
</feature>
<dbReference type="InterPro" id="IPR051319">
    <property type="entry name" value="Oligoribo/pAp-PDE_c-di-AMP_PDE"/>
</dbReference>
<sequence length="334" mass="37664">MFTEKELSEIKNLLTPDKNIVIISHQNPDGDAIGSSLGLYHFLKNKGLEATILVPNDFPKFLKWMPDSKKVTISEYKRKKAGEAIYNANVIFCLDFNSSARIGILGDWLDKSWATKILIDHHQQPQDFNYMYSDVNVPATCQMIYHFIEALGEENFIDENVASCLYTGIMTDTGGFRYRSTSADTHRITANLIEKGADPAAISSNTLDTNSVSRLHLLSLVLGRVEVVKDGKAAVMYLKREELQEFGYQKGDTEGFVNYGLSIAGVQASVLFIEDLYHDFIKISFRSKDEVDVNQFARKYFNGGGHINAAGGRYDKTLEETIADFKKFIEEEEF</sequence>
<evidence type="ECO:0000259" key="1">
    <source>
        <dbReference type="Pfam" id="PF01368"/>
    </source>
</evidence>
<name>A0A8J8GBE4_9FLAO</name>
<keyword evidence="4" id="KW-1185">Reference proteome</keyword>
<protein>
    <submittedName>
        <fullName evidence="3">Phosphoesterase RecJ-like protein</fullName>
        <ecNumber evidence="3">3.1.13.3</ecNumber>
        <ecNumber evidence="3">3.1.3.7</ecNumber>
    </submittedName>
</protein>
<proteinExistence type="predicted"/>